<keyword evidence="1" id="KW-0812">Transmembrane</keyword>
<feature type="transmembrane region" description="Helical" evidence="1">
    <location>
        <begin position="33"/>
        <end position="51"/>
    </location>
</feature>
<protein>
    <recommendedName>
        <fullName evidence="4">Transglycosylase</fullName>
    </recommendedName>
</protein>
<name>A0A210S103_9BURK</name>
<reference evidence="2 3" key="1">
    <citation type="submission" date="2017-03" db="EMBL/GenBank/DDBJ databases">
        <title>New species Polynucleobacter sp. MWH-EgelM1-30-B4.</title>
        <authorList>
            <person name="Hahn M.W."/>
        </authorList>
    </citation>
    <scope>NUCLEOTIDE SEQUENCE [LARGE SCALE GENOMIC DNA]</scope>
    <source>
        <strain evidence="2 3">MWH-EgelM1-30-B4</strain>
    </source>
</reference>
<keyword evidence="1" id="KW-0472">Membrane</keyword>
<dbReference type="Proteomes" id="UP000196880">
    <property type="component" value="Unassembled WGS sequence"/>
</dbReference>
<gene>
    <name evidence="2" type="ORF">B6A14_02595</name>
</gene>
<evidence type="ECO:0000256" key="1">
    <source>
        <dbReference type="SAM" id="Phobius"/>
    </source>
</evidence>
<evidence type="ECO:0008006" key="4">
    <source>
        <dbReference type="Google" id="ProtNLM"/>
    </source>
</evidence>
<dbReference type="EMBL" id="NAIA01000001">
    <property type="protein sequence ID" value="OWF66914.1"/>
    <property type="molecule type" value="Genomic_DNA"/>
</dbReference>
<proteinExistence type="predicted"/>
<feature type="transmembrane region" description="Helical" evidence="1">
    <location>
        <begin position="63"/>
        <end position="83"/>
    </location>
</feature>
<evidence type="ECO:0000313" key="2">
    <source>
        <dbReference type="EMBL" id="OWF66914.1"/>
    </source>
</evidence>
<organism evidence="2 3">
    <name type="scientific">Polynucleobacter hirudinilacicola</name>
    <dbReference type="NCBI Taxonomy" id="1743166"/>
    <lineage>
        <taxon>Bacteria</taxon>
        <taxon>Pseudomonadati</taxon>
        <taxon>Pseudomonadota</taxon>
        <taxon>Betaproteobacteria</taxon>
        <taxon>Burkholderiales</taxon>
        <taxon>Burkholderiaceae</taxon>
        <taxon>Polynucleobacter</taxon>
    </lineage>
</organism>
<keyword evidence="3" id="KW-1185">Reference proteome</keyword>
<dbReference type="AlphaFoldDB" id="A0A210S103"/>
<keyword evidence="1" id="KW-1133">Transmembrane helix</keyword>
<dbReference type="OrthoDB" id="9133431at2"/>
<comment type="caution">
    <text evidence="2">The sequence shown here is derived from an EMBL/GenBank/DDBJ whole genome shotgun (WGS) entry which is preliminary data.</text>
</comment>
<evidence type="ECO:0000313" key="3">
    <source>
        <dbReference type="Proteomes" id="UP000196880"/>
    </source>
</evidence>
<accession>A0A210S103</accession>
<sequence>MGFLAFLVIGGISGASAWIFYPGQSRGPKLVKLLLAAFLGFITAFITSYLGQYLGFFQSGQMLEWMSAIFTACLVGCIFTSLAK</sequence>